<name>A0A327X2Y7_9GAMM</name>
<gene>
    <name evidence="3" type="ORF">B0I24_102193</name>
    <name evidence="4" type="ORF">CWE07_04610</name>
</gene>
<sequence>MSRVDQQRAMHEYLDALLFEEDSAETTLQPQRLAKDAKAPNLGVGVAEPDTQQLEKLLAQAALKQSADLEAEFARAAELEREQQARAEAEAAAKAQRLAQERLEQERLEQARLEQERLEQEKIEQAQREQPAVLAEVPPPPVSNMKDYQEGNFQALFFSVAGLKLAVPLKSLGGIHQWKEPNTIFGKPAWYLGIMTNREEKLNVVDTAQWVMPEKYNDAMAEAIDYQYLIMLGESRWGLACETLVTTQTLSPDDVQWRQNSAGKRPWLAGVVREKMCAILDVDAMIDMLEQGLNSQG</sequence>
<keyword evidence="1" id="KW-0175">Coiled coil</keyword>
<dbReference type="GO" id="GO:0007165">
    <property type="term" value="P:signal transduction"/>
    <property type="evidence" value="ECO:0007669"/>
    <property type="project" value="InterPro"/>
</dbReference>
<dbReference type="InterPro" id="IPR014506">
    <property type="entry name" value="UCP020479_CheW"/>
</dbReference>
<comment type="caution">
    <text evidence="3">The sequence shown here is derived from an EMBL/GenBank/DDBJ whole genome shotgun (WGS) entry which is preliminary data.</text>
</comment>
<dbReference type="AlphaFoldDB" id="A0A327X2Y7"/>
<keyword evidence="6" id="KW-1185">Reference proteome</keyword>
<dbReference type="Pfam" id="PF01584">
    <property type="entry name" value="CheW"/>
    <property type="match status" value="1"/>
</dbReference>
<evidence type="ECO:0000259" key="2">
    <source>
        <dbReference type="PROSITE" id="PS50851"/>
    </source>
</evidence>
<dbReference type="SMART" id="SM00260">
    <property type="entry name" value="CheW"/>
    <property type="match status" value="1"/>
</dbReference>
<feature type="coiled-coil region" evidence="1">
    <location>
        <begin position="79"/>
        <end position="128"/>
    </location>
</feature>
<evidence type="ECO:0000313" key="6">
    <source>
        <dbReference type="Proteomes" id="UP000287865"/>
    </source>
</evidence>
<evidence type="ECO:0000313" key="4">
    <source>
        <dbReference type="EMBL" id="RUO27234.1"/>
    </source>
</evidence>
<dbReference type="Proteomes" id="UP000249203">
    <property type="component" value="Unassembled WGS sequence"/>
</dbReference>
<accession>A0A327X2Y7</accession>
<dbReference type="OrthoDB" id="5565759at2"/>
<evidence type="ECO:0000313" key="5">
    <source>
        <dbReference type="Proteomes" id="UP000249203"/>
    </source>
</evidence>
<dbReference type="EMBL" id="QLMD01000002">
    <property type="protein sequence ID" value="RAK00768.1"/>
    <property type="molecule type" value="Genomic_DNA"/>
</dbReference>
<evidence type="ECO:0000313" key="3">
    <source>
        <dbReference type="EMBL" id="RAK00768.1"/>
    </source>
</evidence>
<evidence type="ECO:0000256" key="1">
    <source>
        <dbReference type="SAM" id="Coils"/>
    </source>
</evidence>
<dbReference type="Proteomes" id="UP000287865">
    <property type="component" value="Unassembled WGS sequence"/>
</dbReference>
<dbReference type="RefSeq" id="WP_111568554.1">
    <property type="nucleotide sequence ID" value="NZ_PIPK01000003.1"/>
</dbReference>
<dbReference type="GO" id="GO:0006935">
    <property type="term" value="P:chemotaxis"/>
    <property type="evidence" value="ECO:0007669"/>
    <property type="project" value="InterPro"/>
</dbReference>
<reference evidence="4 6" key="1">
    <citation type="journal article" date="2018" name="Front. Microbiol.">
        <title>Genome-Based Analysis Reveals the Taxonomy and Diversity of the Family Idiomarinaceae.</title>
        <authorList>
            <person name="Liu Y."/>
            <person name="Lai Q."/>
            <person name="Shao Z."/>
        </authorList>
    </citation>
    <scope>NUCLEOTIDE SEQUENCE [LARGE SCALE GENOMIC DNA]</scope>
    <source>
        <strain evidence="4 6">CF12-14</strain>
    </source>
</reference>
<feature type="domain" description="CheW-like" evidence="2">
    <location>
        <begin position="152"/>
        <end position="291"/>
    </location>
</feature>
<dbReference type="PIRSF" id="PIRSF020479">
    <property type="entry name" value="UCP020479_CheW"/>
    <property type="match status" value="1"/>
</dbReference>
<organism evidence="3 5">
    <name type="scientific">Aliidiomarina maris</name>
    <dbReference type="NCBI Taxonomy" id="531312"/>
    <lineage>
        <taxon>Bacteria</taxon>
        <taxon>Pseudomonadati</taxon>
        <taxon>Pseudomonadota</taxon>
        <taxon>Gammaproteobacteria</taxon>
        <taxon>Alteromonadales</taxon>
        <taxon>Idiomarinaceae</taxon>
        <taxon>Aliidiomarina</taxon>
    </lineage>
</organism>
<dbReference type="EMBL" id="PIPK01000003">
    <property type="protein sequence ID" value="RUO27234.1"/>
    <property type="molecule type" value="Genomic_DNA"/>
</dbReference>
<dbReference type="PROSITE" id="PS50851">
    <property type="entry name" value="CHEW"/>
    <property type="match status" value="1"/>
</dbReference>
<reference evidence="3 5" key="2">
    <citation type="submission" date="2018-06" db="EMBL/GenBank/DDBJ databases">
        <title>Genomic Encyclopedia of Type Strains, Phase III (KMG-III): the genomes of soil and plant-associated and newly described type strains.</title>
        <authorList>
            <person name="Whitman W."/>
        </authorList>
    </citation>
    <scope>NUCLEOTIDE SEQUENCE [LARGE SCALE GENOMIC DNA]</scope>
    <source>
        <strain evidence="3 5">CGMCC 1.15366</strain>
    </source>
</reference>
<dbReference type="InterPro" id="IPR002545">
    <property type="entry name" value="CheW-lke_dom"/>
</dbReference>
<dbReference type="InterPro" id="IPR036061">
    <property type="entry name" value="CheW-like_dom_sf"/>
</dbReference>
<dbReference type="SUPFAM" id="SSF50341">
    <property type="entry name" value="CheW-like"/>
    <property type="match status" value="1"/>
</dbReference>
<protein>
    <submittedName>
        <fullName evidence="3 4">Chemotaxis protein CheW</fullName>
    </submittedName>
</protein>
<proteinExistence type="predicted"/>